<dbReference type="FunFam" id="2.40.10.10:FF:000006">
    <property type="entry name" value="Serine proteinase stubble"/>
    <property type="match status" value="1"/>
</dbReference>
<feature type="chain" id="PRO_5044868080" description="limulus clotting factor C" evidence="11">
    <location>
        <begin position="26"/>
        <end position="548"/>
    </location>
</feature>
<keyword evidence="5" id="KW-0353">Hemolymph clotting</keyword>
<dbReference type="EMBL" id="JAYRBN010000007">
    <property type="protein sequence ID" value="KAL2751137.1"/>
    <property type="molecule type" value="Genomic_DNA"/>
</dbReference>
<comment type="caution">
    <text evidence="13">The sequence shown here is derived from an EMBL/GenBank/DDBJ whole genome shotgun (WGS) entry which is preliminary data.</text>
</comment>
<feature type="signal peptide" evidence="11">
    <location>
        <begin position="1"/>
        <end position="25"/>
    </location>
</feature>
<keyword evidence="6 10" id="KW-0720">Serine protease</keyword>
<evidence type="ECO:0000256" key="9">
    <source>
        <dbReference type="ARBA" id="ARBA00066707"/>
    </source>
</evidence>
<name>A0ABD2D170_VESMC</name>
<dbReference type="GO" id="GO:0042381">
    <property type="term" value="P:hemolymph coagulation"/>
    <property type="evidence" value="ECO:0007669"/>
    <property type="project" value="UniProtKB-KW"/>
</dbReference>
<organism evidence="13 14">
    <name type="scientific">Vespula maculifrons</name>
    <name type="common">Eastern yellow jacket</name>
    <name type="synonym">Wasp</name>
    <dbReference type="NCBI Taxonomy" id="7453"/>
    <lineage>
        <taxon>Eukaryota</taxon>
        <taxon>Metazoa</taxon>
        <taxon>Ecdysozoa</taxon>
        <taxon>Arthropoda</taxon>
        <taxon>Hexapoda</taxon>
        <taxon>Insecta</taxon>
        <taxon>Pterygota</taxon>
        <taxon>Neoptera</taxon>
        <taxon>Endopterygota</taxon>
        <taxon>Hymenoptera</taxon>
        <taxon>Apocrita</taxon>
        <taxon>Aculeata</taxon>
        <taxon>Vespoidea</taxon>
        <taxon>Vespidae</taxon>
        <taxon>Vespinae</taxon>
        <taxon>Vespula</taxon>
    </lineage>
</organism>
<sequence length="548" mass="61143">MKKMQKFLWCLGFIVILLIQKECQARQIGENMKNFFGLFGNKPPDTKEPPAPCYCSCGLRNEESRIVGGQTTRMNELPWMAKLSYLNKFYCGGSLINDRYVLTAAHCVKGFMWFMIKVTFGEHDRCIDKGLETRYVVRVLTGDFSFLNFDNDIALLRLNDRVPFSDTIRPICLPTIKENEYIGSKAIAAGWGTLKEEGKPSCLLQEVEVPVMSLQDCRNTSYSPRMISDNMLCAGYPDGMKDSCQGDSGGPLITEREDKRYEIIGIVSWGNGCARPGYPGVYTRITNYLDWILSNSKDDCGISIVGSSKHITGEKISKPHDFPWIVVLLNAGSVHCGGALINDRYVLTAGHCVRWTKVNDITVGLGVYDVDDPNDGYIVPIDKMILHENFTSNIIHDNNDIALIKLKNVVEYNAYVQPICFPNKDANYTGQKVKVTGWGTVAVNGATSQFLRETNLNVLSLNTCKNTSIGKYLTNSVICAYSDNTDACQGDSGGPIFIERPNRKNEIIGIISWGLGCANKDVPGVYVKITDYLNWIREHTADAVYCKN</sequence>
<evidence type="ECO:0000256" key="3">
    <source>
        <dbReference type="ARBA" id="ARBA00022729"/>
    </source>
</evidence>
<dbReference type="PROSITE" id="PS00134">
    <property type="entry name" value="TRYPSIN_HIS"/>
    <property type="match status" value="2"/>
</dbReference>
<dbReference type="InterPro" id="IPR018114">
    <property type="entry name" value="TRYPSIN_HIS"/>
</dbReference>
<dbReference type="Pfam" id="PF00089">
    <property type="entry name" value="Trypsin"/>
    <property type="match status" value="2"/>
</dbReference>
<evidence type="ECO:0000256" key="11">
    <source>
        <dbReference type="SAM" id="SignalP"/>
    </source>
</evidence>
<reference evidence="13 14" key="1">
    <citation type="journal article" date="2024" name="Ann. Entomol. Soc. Am.">
        <title>Genomic analyses of the southern and eastern yellowjacket wasps (Hymenoptera: Vespidae) reveal evolutionary signatures of social life.</title>
        <authorList>
            <person name="Catto M.A."/>
            <person name="Caine P.B."/>
            <person name="Orr S.E."/>
            <person name="Hunt B.G."/>
            <person name="Goodisman M.A.D."/>
        </authorList>
    </citation>
    <scope>NUCLEOTIDE SEQUENCE [LARGE SCALE GENOMIC DNA]</scope>
    <source>
        <strain evidence="13">232</strain>
        <tissue evidence="13">Head and thorax</tissue>
    </source>
</reference>
<dbReference type="EC" id="3.4.21.84" evidence="9"/>
<dbReference type="GO" id="GO:0006508">
    <property type="term" value="P:proteolysis"/>
    <property type="evidence" value="ECO:0007669"/>
    <property type="project" value="UniProtKB-KW"/>
</dbReference>
<keyword evidence="2 10" id="KW-0645">Protease</keyword>
<keyword evidence="1" id="KW-0768">Sushi</keyword>
<dbReference type="AlphaFoldDB" id="A0ABD2D170"/>
<dbReference type="PROSITE" id="PS00135">
    <property type="entry name" value="TRYPSIN_SER"/>
    <property type="match status" value="2"/>
</dbReference>
<evidence type="ECO:0000256" key="6">
    <source>
        <dbReference type="ARBA" id="ARBA00022825"/>
    </source>
</evidence>
<evidence type="ECO:0000256" key="1">
    <source>
        <dbReference type="ARBA" id="ARBA00022659"/>
    </source>
</evidence>
<dbReference type="InterPro" id="IPR001254">
    <property type="entry name" value="Trypsin_dom"/>
</dbReference>
<proteinExistence type="predicted"/>
<dbReference type="SMART" id="SM00020">
    <property type="entry name" value="Tryp_SPc"/>
    <property type="match status" value="2"/>
</dbReference>
<dbReference type="Gene3D" id="2.40.10.10">
    <property type="entry name" value="Trypsin-like serine proteases"/>
    <property type="match status" value="2"/>
</dbReference>
<keyword evidence="3 11" id="KW-0732">Signal</keyword>
<dbReference type="PANTHER" id="PTHR24252:SF7">
    <property type="entry name" value="HYALIN"/>
    <property type="match status" value="1"/>
</dbReference>
<evidence type="ECO:0000313" key="14">
    <source>
        <dbReference type="Proteomes" id="UP001607303"/>
    </source>
</evidence>
<evidence type="ECO:0000259" key="12">
    <source>
        <dbReference type="PROSITE" id="PS50240"/>
    </source>
</evidence>
<keyword evidence="14" id="KW-1185">Reference proteome</keyword>
<evidence type="ECO:0000313" key="13">
    <source>
        <dbReference type="EMBL" id="KAL2751137.1"/>
    </source>
</evidence>
<dbReference type="InterPro" id="IPR009003">
    <property type="entry name" value="Peptidase_S1_PA"/>
</dbReference>
<dbReference type="FunFam" id="2.40.10.10:FF:000120">
    <property type="entry name" value="Putative serine protease"/>
    <property type="match status" value="1"/>
</dbReference>
<evidence type="ECO:0000256" key="5">
    <source>
        <dbReference type="ARBA" id="ARBA00022820"/>
    </source>
</evidence>
<dbReference type="InterPro" id="IPR033116">
    <property type="entry name" value="TRYPSIN_SER"/>
</dbReference>
<dbReference type="PANTHER" id="PTHR24252">
    <property type="entry name" value="ACROSIN-RELATED"/>
    <property type="match status" value="1"/>
</dbReference>
<dbReference type="CDD" id="cd00190">
    <property type="entry name" value="Tryp_SPc"/>
    <property type="match status" value="2"/>
</dbReference>
<evidence type="ECO:0000256" key="8">
    <source>
        <dbReference type="ARBA" id="ARBA00052079"/>
    </source>
</evidence>
<keyword evidence="7" id="KW-1015">Disulfide bond</keyword>
<evidence type="ECO:0000256" key="10">
    <source>
        <dbReference type="RuleBase" id="RU363034"/>
    </source>
</evidence>
<feature type="domain" description="Peptidase S1" evidence="12">
    <location>
        <begin position="66"/>
        <end position="297"/>
    </location>
</feature>
<dbReference type="Proteomes" id="UP001607303">
    <property type="component" value="Unassembled WGS sequence"/>
</dbReference>
<evidence type="ECO:0000256" key="7">
    <source>
        <dbReference type="ARBA" id="ARBA00023157"/>
    </source>
</evidence>
<gene>
    <name evidence="13" type="ORF">V1477_000295</name>
</gene>
<evidence type="ECO:0000256" key="2">
    <source>
        <dbReference type="ARBA" id="ARBA00022670"/>
    </source>
</evidence>
<dbReference type="InterPro" id="IPR001314">
    <property type="entry name" value="Peptidase_S1A"/>
</dbReference>
<protein>
    <recommendedName>
        <fullName evidence="9">limulus clotting factor C</fullName>
        <ecNumber evidence="9">3.4.21.84</ecNumber>
    </recommendedName>
</protein>
<dbReference type="InterPro" id="IPR043504">
    <property type="entry name" value="Peptidase_S1_PA_chymotrypsin"/>
</dbReference>
<accession>A0ABD2D170</accession>
<keyword evidence="4 10" id="KW-0378">Hydrolase</keyword>
<dbReference type="PROSITE" id="PS50240">
    <property type="entry name" value="TRYPSIN_DOM"/>
    <property type="match status" value="2"/>
</dbReference>
<dbReference type="GO" id="GO:0008236">
    <property type="term" value="F:serine-type peptidase activity"/>
    <property type="evidence" value="ECO:0007669"/>
    <property type="project" value="UniProtKB-KW"/>
</dbReference>
<feature type="domain" description="Peptidase S1" evidence="12">
    <location>
        <begin position="304"/>
        <end position="541"/>
    </location>
</feature>
<dbReference type="SUPFAM" id="SSF50494">
    <property type="entry name" value="Trypsin-like serine proteases"/>
    <property type="match status" value="2"/>
</dbReference>
<dbReference type="PRINTS" id="PR00722">
    <property type="entry name" value="CHYMOTRYPSIN"/>
</dbReference>
<evidence type="ECO:0000256" key="4">
    <source>
        <dbReference type="ARBA" id="ARBA00022801"/>
    </source>
</evidence>
<comment type="catalytic activity">
    <reaction evidence="8">
        <text>Selective cleavage of 103-Arg-|-Ser-104 and 124-Ile-|-Ile-125 bonds in Limulus clotting factor B to form activated factor B. Cleavage of -Pro-Arg-|-Xaa- bonds in synthetic substrates.</text>
        <dbReference type="EC" id="3.4.21.84"/>
    </reaction>
</comment>